<comment type="caution">
    <text evidence="2">The sequence shown here is derived from an EMBL/GenBank/DDBJ whole genome shotgun (WGS) entry which is preliminary data.</text>
</comment>
<evidence type="ECO:0000313" key="3">
    <source>
        <dbReference type="Proteomes" id="UP000435802"/>
    </source>
</evidence>
<evidence type="ECO:0000256" key="1">
    <source>
        <dbReference type="SAM" id="SignalP"/>
    </source>
</evidence>
<dbReference type="Proteomes" id="UP000435802">
    <property type="component" value="Unassembled WGS sequence"/>
</dbReference>
<keyword evidence="1" id="KW-0732">Signal</keyword>
<protein>
    <submittedName>
        <fullName evidence="2">Uncharacterized protein</fullName>
    </submittedName>
</protein>
<evidence type="ECO:0000313" key="2">
    <source>
        <dbReference type="EMBL" id="MXN44212.1"/>
    </source>
</evidence>
<dbReference type="AlphaFoldDB" id="A0A6N8SB69"/>
<sequence>MKTKSLLIFALATLATTTSAFAADGDGYAERSGAAPRGSIVVCDGPRYMSFYDYFFNNPVKSRTTRFDPGEYYQGVTRVYNRP</sequence>
<feature type="signal peptide" evidence="1">
    <location>
        <begin position="1"/>
        <end position="22"/>
    </location>
</feature>
<keyword evidence="3" id="KW-1185">Reference proteome</keyword>
<organism evidence="2 3">
    <name type="scientific">Shinella kummerowiae</name>
    <dbReference type="NCBI Taxonomy" id="417745"/>
    <lineage>
        <taxon>Bacteria</taxon>
        <taxon>Pseudomonadati</taxon>
        <taxon>Pseudomonadota</taxon>
        <taxon>Alphaproteobacteria</taxon>
        <taxon>Hyphomicrobiales</taxon>
        <taxon>Rhizobiaceae</taxon>
        <taxon>Shinella</taxon>
    </lineage>
</organism>
<proteinExistence type="predicted"/>
<accession>A0A6N8SB69</accession>
<dbReference type="EMBL" id="WUMK01000001">
    <property type="protein sequence ID" value="MXN44212.1"/>
    <property type="molecule type" value="Genomic_DNA"/>
</dbReference>
<dbReference type="RefSeq" id="WP_160857174.1">
    <property type="nucleotide sequence ID" value="NZ_WUMK01000001.1"/>
</dbReference>
<dbReference type="OrthoDB" id="8421181at2"/>
<gene>
    <name evidence="2" type="ORF">GR138_03360</name>
</gene>
<name>A0A6N8SB69_9HYPH</name>
<reference evidence="2 3" key="1">
    <citation type="submission" date="2019-12" db="EMBL/GenBank/DDBJ databases">
        <title>Shinella kummerowiae sp. nov., a symbiotic bacterium isolated from root nodules of the herbal legume Kummerowia stipulacea.</title>
        <authorList>
            <person name="Gao J."/>
        </authorList>
    </citation>
    <scope>NUCLEOTIDE SEQUENCE [LARGE SCALE GENOMIC DNA]</scope>
    <source>
        <strain evidence="2 3">CCBAU 25048</strain>
    </source>
</reference>
<feature type="chain" id="PRO_5026852087" evidence="1">
    <location>
        <begin position="23"/>
        <end position="83"/>
    </location>
</feature>